<feature type="non-terminal residue" evidence="2">
    <location>
        <position position="1"/>
    </location>
</feature>
<dbReference type="AlphaFoldDB" id="A0A067NSM6"/>
<dbReference type="VEuPathDB" id="FungiDB:PLEOSDRAFT_1037626"/>
<dbReference type="PANTHER" id="PTHR33096">
    <property type="entry name" value="CXC2 DOMAIN-CONTAINING PROTEIN"/>
    <property type="match status" value="1"/>
</dbReference>
<sequence>YRCRQCFDKQMYCQECIIERHQGNPFHELERWNSKFFDHCSLQSLGFRLQLCHPFGDKCIRPTPSFGDVFTVITSHGLVPVSVDYCGCTSAVSRDLQLLRFGLFPATTTDPRTAATFEVLRLFQILTFGSKVSGYEFYQSLVRLTNNLGGSVPDRYSAFMRMVREWRHIRLMKRMGRGHEESGVSGTREGECAVLCPACPQPNKNLPPHWKEVNDSQRFEWIYALFLAIDANFRLKRLSASSDARDPSLNRGCAYFVEERQYKEFLRDHGKTNIGEANTCNNYDAVKLASIRGGKGTTASGVGTIECSRHDMKRPVSVGDLQRGEQYINMDYLYFSSIRNHSPSALIVSYDIACQWSRNILLRSGTYPSELVGRAASLRTTYLVPKFHLYAHRTECQINYSFNLTPGVGRMDGESPERGWAAMNPVASSTKEMGPGSRRDTLDDHFGDYNWRKVATLHISLLRRVQEAVEMRSEHVGNFLDFSNSLPAAIVQQFYYLVHQWEAGLAETNPYEAKVEAISIKKIRLELAEEEALMIRRDEDLVIHDTVGPSIFITQGLELQDHQARLKIDDQALGNHATELQRTHILERRNRLMRRITTWQSIQELYVPGIGLYQRSSTDRSVDTFKAEDIDLLLPSNIIPRFHVNVKLAEYEFRLRYGSAHDLLTELRRQLLILGTMYQSKDRYVRGQEHNTRSVTLIKNVQSRINFAAVRYRSNREALVSLSTFLNKSGWESTLRVLEDSDLRGLKEGEDASSSEGRRTLSWIWMTQRGNELEMTESMSEALRIEWCKSRSRAHRWQEECILLKEEMRRVIQFHTWQAGVWEERARKAETDGARAYAWRQRWTREKLVATCTTSWACLDNYLAMGQGAVGVGEPLTEAPCCGGST</sequence>
<evidence type="ECO:0000259" key="1">
    <source>
        <dbReference type="Pfam" id="PF18803"/>
    </source>
</evidence>
<dbReference type="HOGENOM" id="CLU_003703_13_0_1"/>
<accession>A0A067NSM6</accession>
<dbReference type="OrthoDB" id="3257338at2759"/>
<dbReference type="InParanoid" id="A0A067NSM6"/>
<dbReference type="Proteomes" id="UP000027073">
    <property type="component" value="Unassembled WGS sequence"/>
</dbReference>
<protein>
    <recommendedName>
        <fullName evidence="1">CxC2-like cysteine cluster KDZ transposase-associated domain-containing protein</fullName>
    </recommendedName>
</protein>
<dbReference type="InterPro" id="IPR040521">
    <property type="entry name" value="KDZ"/>
</dbReference>
<dbReference type="Pfam" id="PF18803">
    <property type="entry name" value="CxC2"/>
    <property type="match status" value="1"/>
</dbReference>
<feature type="domain" description="CxC2-like cysteine cluster KDZ transposase-associated" evidence="1">
    <location>
        <begin position="42"/>
        <end position="149"/>
    </location>
</feature>
<dbReference type="PANTHER" id="PTHR33096:SF1">
    <property type="entry name" value="CXC1-LIKE CYSTEINE CLUSTER ASSOCIATED WITH KDZ TRANSPOSASES DOMAIN-CONTAINING PROTEIN"/>
    <property type="match status" value="1"/>
</dbReference>
<gene>
    <name evidence="2" type="ORF">PLEOSDRAFT_1037626</name>
</gene>
<dbReference type="Pfam" id="PF18758">
    <property type="entry name" value="KDZ"/>
    <property type="match status" value="1"/>
</dbReference>
<dbReference type="InterPro" id="IPR041457">
    <property type="entry name" value="CxC2_KDZ-assoc"/>
</dbReference>
<name>A0A067NSM6_PLEO1</name>
<reference evidence="3" key="1">
    <citation type="journal article" date="2014" name="Proc. Natl. Acad. Sci. U.S.A.">
        <title>Extensive sampling of basidiomycete genomes demonstrates inadequacy of the white-rot/brown-rot paradigm for wood decay fungi.</title>
        <authorList>
            <person name="Riley R."/>
            <person name="Salamov A.A."/>
            <person name="Brown D.W."/>
            <person name="Nagy L.G."/>
            <person name="Floudas D."/>
            <person name="Held B.W."/>
            <person name="Levasseur A."/>
            <person name="Lombard V."/>
            <person name="Morin E."/>
            <person name="Otillar R."/>
            <person name="Lindquist E.A."/>
            <person name="Sun H."/>
            <person name="LaButti K.M."/>
            <person name="Schmutz J."/>
            <person name="Jabbour D."/>
            <person name="Luo H."/>
            <person name="Baker S.E."/>
            <person name="Pisabarro A.G."/>
            <person name="Walton J.D."/>
            <person name="Blanchette R.A."/>
            <person name="Henrissat B."/>
            <person name="Martin F."/>
            <person name="Cullen D."/>
            <person name="Hibbett D.S."/>
            <person name="Grigoriev I.V."/>
        </authorList>
    </citation>
    <scope>NUCLEOTIDE SEQUENCE [LARGE SCALE GENOMIC DNA]</scope>
    <source>
        <strain evidence="3">PC15</strain>
    </source>
</reference>
<evidence type="ECO:0000313" key="3">
    <source>
        <dbReference type="Proteomes" id="UP000027073"/>
    </source>
</evidence>
<dbReference type="STRING" id="1137138.A0A067NSM6"/>
<evidence type="ECO:0000313" key="2">
    <source>
        <dbReference type="EMBL" id="KDQ30010.1"/>
    </source>
</evidence>
<dbReference type="EMBL" id="KL198006">
    <property type="protein sequence ID" value="KDQ30010.1"/>
    <property type="molecule type" value="Genomic_DNA"/>
</dbReference>
<proteinExistence type="predicted"/>
<organism evidence="2 3">
    <name type="scientific">Pleurotus ostreatus (strain PC15)</name>
    <name type="common">Oyster mushroom</name>
    <dbReference type="NCBI Taxonomy" id="1137138"/>
    <lineage>
        <taxon>Eukaryota</taxon>
        <taxon>Fungi</taxon>
        <taxon>Dikarya</taxon>
        <taxon>Basidiomycota</taxon>
        <taxon>Agaricomycotina</taxon>
        <taxon>Agaricomycetes</taxon>
        <taxon>Agaricomycetidae</taxon>
        <taxon>Agaricales</taxon>
        <taxon>Pleurotineae</taxon>
        <taxon>Pleurotaceae</taxon>
        <taxon>Pleurotus</taxon>
    </lineage>
</organism>